<protein>
    <submittedName>
        <fullName evidence="1">Uncharacterized protein</fullName>
    </submittedName>
</protein>
<evidence type="ECO:0000313" key="1">
    <source>
        <dbReference type="EMBL" id="KAL1597387.1"/>
    </source>
</evidence>
<comment type="caution">
    <text evidence="1">The sequence shown here is derived from an EMBL/GenBank/DDBJ whole genome shotgun (WGS) entry which is preliminary data.</text>
</comment>
<sequence>MQKYLLNLVLKSDPSALWADDKLYWPKYNEANSTSGEQLIFNETLSASEDDLANDEALFWNEALWW</sequence>
<proteinExistence type="predicted"/>
<dbReference type="EMBL" id="JAKIXB020000026">
    <property type="protein sequence ID" value="KAL1597387.1"/>
    <property type="molecule type" value="Genomic_DNA"/>
</dbReference>
<organism evidence="1 2">
    <name type="scientific">Nothophoma quercina</name>
    <dbReference type="NCBI Taxonomy" id="749835"/>
    <lineage>
        <taxon>Eukaryota</taxon>
        <taxon>Fungi</taxon>
        <taxon>Dikarya</taxon>
        <taxon>Ascomycota</taxon>
        <taxon>Pezizomycotina</taxon>
        <taxon>Dothideomycetes</taxon>
        <taxon>Pleosporomycetidae</taxon>
        <taxon>Pleosporales</taxon>
        <taxon>Pleosporineae</taxon>
        <taxon>Didymellaceae</taxon>
        <taxon>Nothophoma</taxon>
    </lineage>
</organism>
<name>A0ABR3R066_9PLEO</name>
<gene>
    <name evidence="1" type="ORF">SLS59_007417</name>
</gene>
<accession>A0ABR3R066</accession>
<reference evidence="1 2" key="1">
    <citation type="submission" date="2024-02" db="EMBL/GenBank/DDBJ databases">
        <title>De novo assembly and annotation of 12 fungi associated with fruit tree decline syndrome in Ontario, Canada.</title>
        <authorList>
            <person name="Sulman M."/>
            <person name="Ellouze W."/>
            <person name="Ilyukhin E."/>
        </authorList>
    </citation>
    <scope>NUCLEOTIDE SEQUENCE [LARGE SCALE GENOMIC DNA]</scope>
    <source>
        <strain evidence="1 2">M97-236</strain>
    </source>
</reference>
<evidence type="ECO:0000313" key="2">
    <source>
        <dbReference type="Proteomes" id="UP001521222"/>
    </source>
</evidence>
<keyword evidence="2" id="KW-1185">Reference proteome</keyword>
<dbReference type="Proteomes" id="UP001521222">
    <property type="component" value="Unassembled WGS sequence"/>
</dbReference>